<evidence type="ECO:0000313" key="3">
    <source>
        <dbReference type="Proteomes" id="UP001608902"/>
    </source>
</evidence>
<protein>
    <recommendedName>
        <fullName evidence="4">C2H2-type domain-containing protein</fullName>
    </recommendedName>
</protein>
<feature type="region of interest" description="Disordered" evidence="1">
    <location>
        <begin position="159"/>
        <end position="187"/>
    </location>
</feature>
<comment type="caution">
    <text evidence="2">The sequence shown here is derived from an EMBL/GenBank/DDBJ whole genome shotgun (WGS) entry which is preliminary data.</text>
</comment>
<evidence type="ECO:0008006" key="4">
    <source>
        <dbReference type="Google" id="ProtNLM"/>
    </source>
</evidence>
<sequence>MVSSPDENSPECPVADHESVLRLGLDTAATGISFERLKSSQKSTVESPLASETSNKVIVTEKAAEHEDNYPLYKRLDISSSSSTVTSENGADTVEMLRSSGKRVLVTEEEDCRVPRTSNQGKSRDEINESCLKENGGSCGNGVANCTTKLKRENSVECLDNDEVDNEPPLKKKKDEQKSPIPDDPEIEITSVVKPPEKRSELTSSEALLDKLDEYVKHAIESGISVERKILDALLGAINIQVQREPLSVRKLILDKQLVLPNTISFPPSQVVDLLIEHDPDAPLAKVITKMFGDERPKLTEAEKRDRHLLKLTHPAPHMTKLLMDIGQDLVQESTYSDIVHAKNLPETPKNMETYKQVAQQLKPVWEALRKKNESYKLKQHGCQLCAFKTESRLVLAHHRQTPHFDGRKYTCALCPEYFTNEHMIAQHYL</sequence>
<feature type="compositionally biased region" description="Basic and acidic residues" evidence="1">
    <location>
        <begin position="168"/>
        <end position="178"/>
    </location>
</feature>
<reference evidence="2 3" key="1">
    <citation type="submission" date="2024-08" db="EMBL/GenBank/DDBJ databases">
        <title>Gnathostoma spinigerum genome.</title>
        <authorList>
            <person name="Gonzalez-Bertolin B."/>
            <person name="Monzon S."/>
            <person name="Zaballos A."/>
            <person name="Jimenez P."/>
            <person name="Dekumyoy P."/>
            <person name="Varona S."/>
            <person name="Cuesta I."/>
            <person name="Sumanam S."/>
            <person name="Adisakwattana P."/>
            <person name="Gasser R.B."/>
            <person name="Hernandez-Gonzalez A."/>
            <person name="Young N.D."/>
            <person name="Perteguer M.J."/>
        </authorList>
    </citation>
    <scope>NUCLEOTIDE SEQUENCE [LARGE SCALE GENOMIC DNA]</scope>
    <source>
        <strain evidence="2">AL3</strain>
        <tissue evidence="2">Liver</tissue>
    </source>
</reference>
<keyword evidence="3" id="KW-1185">Reference proteome</keyword>
<dbReference type="AlphaFoldDB" id="A0ABD6E9X7"/>
<organism evidence="2 3">
    <name type="scientific">Gnathostoma spinigerum</name>
    <dbReference type="NCBI Taxonomy" id="75299"/>
    <lineage>
        <taxon>Eukaryota</taxon>
        <taxon>Metazoa</taxon>
        <taxon>Ecdysozoa</taxon>
        <taxon>Nematoda</taxon>
        <taxon>Chromadorea</taxon>
        <taxon>Rhabditida</taxon>
        <taxon>Spirurina</taxon>
        <taxon>Gnathostomatomorpha</taxon>
        <taxon>Gnathostomatoidea</taxon>
        <taxon>Gnathostomatidae</taxon>
        <taxon>Gnathostoma</taxon>
    </lineage>
</organism>
<dbReference type="Proteomes" id="UP001608902">
    <property type="component" value="Unassembled WGS sequence"/>
</dbReference>
<proteinExistence type="predicted"/>
<evidence type="ECO:0000256" key="1">
    <source>
        <dbReference type="SAM" id="MobiDB-lite"/>
    </source>
</evidence>
<name>A0ABD6E9X7_9BILA</name>
<gene>
    <name evidence="2" type="ORF">AB6A40_001658</name>
</gene>
<dbReference type="EMBL" id="JBGFUD010000639">
    <property type="protein sequence ID" value="MFH4974949.1"/>
    <property type="molecule type" value="Genomic_DNA"/>
</dbReference>
<accession>A0ABD6E9X7</accession>
<evidence type="ECO:0000313" key="2">
    <source>
        <dbReference type="EMBL" id="MFH4974949.1"/>
    </source>
</evidence>